<feature type="transmembrane region" description="Helical" evidence="1">
    <location>
        <begin position="78"/>
        <end position="98"/>
    </location>
</feature>
<feature type="transmembrane region" description="Helical" evidence="1">
    <location>
        <begin position="177"/>
        <end position="195"/>
    </location>
</feature>
<dbReference type="InterPro" id="IPR003744">
    <property type="entry name" value="YhhQ"/>
</dbReference>
<reference evidence="2 3" key="1">
    <citation type="submission" date="2019-07" db="EMBL/GenBank/DDBJ databases">
        <title>Whole genome shotgun sequence of Vibrio sagamiensis NBRC 104589.</title>
        <authorList>
            <person name="Hosoyama A."/>
            <person name="Uohara A."/>
            <person name="Ohji S."/>
            <person name="Ichikawa N."/>
        </authorList>
    </citation>
    <scope>NUCLEOTIDE SEQUENCE [LARGE SCALE GENOMIC DNA]</scope>
    <source>
        <strain evidence="2 3">NBRC 104589</strain>
    </source>
</reference>
<evidence type="ECO:0000313" key="2">
    <source>
        <dbReference type="EMBL" id="GEM75664.1"/>
    </source>
</evidence>
<protein>
    <recommendedName>
        <fullName evidence="1">Probable queuosine precursor transporter</fullName>
        <shortName evidence="1">Q precursor transporter</shortName>
    </recommendedName>
</protein>
<keyword evidence="1" id="KW-0472">Membrane</keyword>
<keyword evidence="1" id="KW-0813">Transport</keyword>
<dbReference type="HAMAP" id="MF_02088">
    <property type="entry name" value="Q_prec_transport"/>
    <property type="match status" value="1"/>
</dbReference>
<dbReference type="GO" id="GO:0022857">
    <property type="term" value="F:transmembrane transporter activity"/>
    <property type="evidence" value="ECO:0007669"/>
    <property type="project" value="UniProtKB-UniRule"/>
</dbReference>
<gene>
    <name evidence="2" type="ORF">VSA01S_17760</name>
</gene>
<feature type="transmembrane region" description="Helical" evidence="1">
    <location>
        <begin position="253"/>
        <end position="274"/>
    </location>
</feature>
<evidence type="ECO:0000256" key="1">
    <source>
        <dbReference type="HAMAP-Rule" id="MF_02088"/>
    </source>
</evidence>
<keyword evidence="1" id="KW-1133">Transmembrane helix</keyword>
<dbReference type="NCBIfam" id="TIGR00697">
    <property type="entry name" value="queuosine precursor transporter"/>
    <property type="match status" value="1"/>
</dbReference>
<keyword evidence="1" id="KW-0812">Transmembrane</keyword>
<accession>A0A511QEE1</accession>
<organism evidence="2 3">
    <name type="scientific">Vibrio sagamiensis NBRC 104589</name>
    <dbReference type="NCBI Taxonomy" id="1219064"/>
    <lineage>
        <taxon>Bacteria</taxon>
        <taxon>Pseudomonadati</taxon>
        <taxon>Pseudomonadota</taxon>
        <taxon>Gammaproteobacteria</taxon>
        <taxon>Vibrionales</taxon>
        <taxon>Vibrionaceae</taxon>
        <taxon>Vibrio</taxon>
    </lineage>
</organism>
<name>A0A511QEE1_9VIBR</name>
<dbReference type="Pfam" id="PF02592">
    <property type="entry name" value="Vut_1"/>
    <property type="match status" value="1"/>
</dbReference>
<feature type="transmembrane region" description="Helical" evidence="1">
    <location>
        <begin position="110"/>
        <end position="129"/>
    </location>
</feature>
<dbReference type="PANTHER" id="PTHR34300:SF2">
    <property type="entry name" value="QUEUOSINE PRECURSOR TRANSPORTER-RELATED"/>
    <property type="match status" value="1"/>
</dbReference>
<evidence type="ECO:0000313" key="3">
    <source>
        <dbReference type="Proteomes" id="UP000321922"/>
    </source>
</evidence>
<comment type="similarity">
    <text evidence="1">Belongs to the vitamin uptake transporter (VUT/ECF) (TC 2.A.88) family. Q precursor transporter subfamily.</text>
</comment>
<comment type="caution">
    <text evidence="2">The sequence shown here is derived from an EMBL/GenBank/DDBJ whole genome shotgun (WGS) entry which is preliminary data.</text>
</comment>
<comment type="subcellular location">
    <subcellularLocation>
        <location evidence="1">Cell inner membrane</location>
        <topology evidence="1">Multi-pass membrane protein</topology>
    </subcellularLocation>
</comment>
<dbReference type="PANTHER" id="PTHR34300">
    <property type="entry name" value="QUEUOSINE PRECURSOR TRANSPORTER-RELATED"/>
    <property type="match status" value="1"/>
</dbReference>
<keyword evidence="3" id="KW-1185">Reference proteome</keyword>
<dbReference type="Proteomes" id="UP000321922">
    <property type="component" value="Unassembled WGS sequence"/>
</dbReference>
<comment type="function">
    <text evidence="1">Involved in the import of queuosine (Q) precursors, required for Q precursor salvage.</text>
</comment>
<keyword evidence="1" id="KW-1003">Cell membrane</keyword>
<dbReference type="EMBL" id="BJXJ01000014">
    <property type="protein sequence ID" value="GEM75664.1"/>
    <property type="molecule type" value="Genomic_DNA"/>
</dbReference>
<feature type="transmembrane region" description="Helical" evidence="1">
    <location>
        <begin position="141"/>
        <end position="157"/>
    </location>
</feature>
<dbReference type="OrthoDB" id="9805479at2"/>
<sequence length="293" mass="32809">MFNNKYKLIGFNTASDVRASIMIKGTGKMISMPAKELLTSEVADDLNRQELVEVCKKVYSKSGFDGAYELNDKYEGYWLAYSFLVLCLCSIFTLSNIMGIKPVEIFNTGLIVPAAIFLYPISFVFVDILNEFFGLKLARKAIICSTLVNSGILLLLYTSTQVPSIEEWGAMDEKYTVLVQSMTSVFLASLSSYFISENINAYILNKLKIATQSRWLAIRIVASTSVASVMDSAIFIILAFYKVLPNDVLIVMFLSQVSIKVIYALVSVVPIYFARKLFSHVIKPKESKDNDDL</sequence>
<dbReference type="RefSeq" id="WP_039979708.1">
    <property type="nucleotide sequence ID" value="NZ_BAOJ01000020.1"/>
</dbReference>
<feature type="transmembrane region" description="Helical" evidence="1">
    <location>
        <begin position="216"/>
        <end position="241"/>
    </location>
</feature>
<proteinExistence type="inferred from homology"/>
<keyword evidence="1" id="KW-0997">Cell inner membrane</keyword>
<dbReference type="AlphaFoldDB" id="A0A511QEE1"/>
<dbReference type="GO" id="GO:0005886">
    <property type="term" value="C:plasma membrane"/>
    <property type="evidence" value="ECO:0007669"/>
    <property type="project" value="UniProtKB-SubCell"/>
</dbReference>